<dbReference type="AlphaFoldDB" id="A0AAE1QDL1"/>
<proteinExistence type="predicted"/>
<evidence type="ECO:0000256" key="1">
    <source>
        <dbReference type="SAM" id="MobiDB-lite"/>
    </source>
</evidence>
<name>A0AAE1QDL1_9EUCA</name>
<accession>A0AAE1QDL1</accession>
<sequence>MGNNKVEKRENRRDSMMKERRDSMMKERRDSMMKEREKQHDGGKGETTWASVPLQEAWLLMQLPDTGFI</sequence>
<feature type="region of interest" description="Disordered" evidence="1">
    <location>
        <begin position="1"/>
        <end position="49"/>
    </location>
</feature>
<feature type="compositionally biased region" description="Basic and acidic residues" evidence="1">
    <location>
        <begin position="1"/>
        <end position="44"/>
    </location>
</feature>
<dbReference type="Proteomes" id="UP001292094">
    <property type="component" value="Unassembled WGS sequence"/>
</dbReference>
<comment type="caution">
    <text evidence="2">The sequence shown here is derived from an EMBL/GenBank/DDBJ whole genome shotgun (WGS) entry which is preliminary data.</text>
</comment>
<gene>
    <name evidence="2" type="ORF">Pmani_004486</name>
</gene>
<organism evidence="2 3">
    <name type="scientific">Petrolisthes manimaculis</name>
    <dbReference type="NCBI Taxonomy" id="1843537"/>
    <lineage>
        <taxon>Eukaryota</taxon>
        <taxon>Metazoa</taxon>
        <taxon>Ecdysozoa</taxon>
        <taxon>Arthropoda</taxon>
        <taxon>Crustacea</taxon>
        <taxon>Multicrustacea</taxon>
        <taxon>Malacostraca</taxon>
        <taxon>Eumalacostraca</taxon>
        <taxon>Eucarida</taxon>
        <taxon>Decapoda</taxon>
        <taxon>Pleocyemata</taxon>
        <taxon>Anomura</taxon>
        <taxon>Galatheoidea</taxon>
        <taxon>Porcellanidae</taxon>
        <taxon>Petrolisthes</taxon>
    </lineage>
</organism>
<dbReference type="EMBL" id="JAWZYT010000315">
    <property type="protein sequence ID" value="KAK4324900.1"/>
    <property type="molecule type" value="Genomic_DNA"/>
</dbReference>
<reference evidence="2" key="1">
    <citation type="submission" date="2023-11" db="EMBL/GenBank/DDBJ databases">
        <title>Genome assemblies of two species of porcelain crab, Petrolisthes cinctipes and Petrolisthes manimaculis (Anomura: Porcellanidae).</title>
        <authorList>
            <person name="Angst P."/>
        </authorList>
    </citation>
    <scope>NUCLEOTIDE SEQUENCE</scope>
    <source>
        <strain evidence="2">PB745_02</strain>
        <tissue evidence="2">Gill</tissue>
    </source>
</reference>
<evidence type="ECO:0000313" key="2">
    <source>
        <dbReference type="EMBL" id="KAK4324900.1"/>
    </source>
</evidence>
<keyword evidence="3" id="KW-1185">Reference proteome</keyword>
<protein>
    <submittedName>
        <fullName evidence="2">Uncharacterized protein</fullName>
    </submittedName>
</protein>
<evidence type="ECO:0000313" key="3">
    <source>
        <dbReference type="Proteomes" id="UP001292094"/>
    </source>
</evidence>